<dbReference type="VEuPathDB" id="CryptoDB:cand_037180"/>
<name>A0A1J4MVB2_9CRYT</name>
<protein>
    <submittedName>
        <fullName evidence="1">Uncharacterized protein</fullName>
    </submittedName>
</protein>
<evidence type="ECO:0000313" key="1">
    <source>
        <dbReference type="EMBL" id="OII78070.1"/>
    </source>
</evidence>
<dbReference type="Proteomes" id="UP000186804">
    <property type="component" value="Unassembled WGS sequence"/>
</dbReference>
<keyword evidence="2" id="KW-1185">Reference proteome</keyword>
<proteinExistence type="predicted"/>
<dbReference type="RefSeq" id="XP_067069916.1">
    <property type="nucleotide sequence ID" value="XM_067213943.1"/>
</dbReference>
<comment type="caution">
    <text evidence="1">The sequence shown here is derived from an EMBL/GenBank/DDBJ whole genome shotgun (WGS) entry which is preliminary data.</text>
</comment>
<dbReference type="OrthoDB" id="340322at2759"/>
<gene>
    <name evidence="1" type="ORF">cand_037180</name>
</gene>
<dbReference type="AlphaFoldDB" id="A0A1J4MVB2"/>
<organism evidence="1 2">
    <name type="scientific">Cryptosporidium andersoni</name>
    <dbReference type="NCBI Taxonomy" id="117008"/>
    <lineage>
        <taxon>Eukaryota</taxon>
        <taxon>Sar</taxon>
        <taxon>Alveolata</taxon>
        <taxon>Apicomplexa</taxon>
        <taxon>Conoidasida</taxon>
        <taxon>Coccidia</taxon>
        <taxon>Eucoccidiorida</taxon>
        <taxon>Eimeriorina</taxon>
        <taxon>Cryptosporidiidae</taxon>
        <taxon>Cryptosporidium</taxon>
    </lineage>
</organism>
<dbReference type="GeneID" id="92367902"/>
<evidence type="ECO:0000313" key="2">
    <source>
        <dbReference type="Proteomes" id="UP000186804"/>
    </source>
</evidence>
<sequence length="185" mass="21867">MEFISDDSRFLNNAKKISRQADKVLLRHHQLIELDLCSNINREGLSYFRNSFAARNSRSALERLKFGEFEPTNTLLKLGDFFIYTTPNLIYKFLLLEKESLSKVIREERVLRKKEVQEFLTLYPDISDLAIEDIKFLVEDIQEDKEVPENINDLNRFIFTPNIDFSSLHYHNGREIQGMNFNLLD</sequence>
<reference evidence="1 2" key="1">
    <citation type="submission" date="2016-10" db="EMBL/GenBank/DDBJ databases">
        <title>Reductive evolution of mitochondrial metabolism and differential evolution of invasion-related proteins in Cryptosporidium.</title>
        <authorList>
            <person name="Liu S."/>
            <person name="Roellig D.M."/>
            <person name="Guo Y."/>
            <person name="Li N."/>
            <person name="Frace M.A."/>
            <person name="Tang K."/>
            <person name="Zhang L."/>
            <person name="Feng Y."/>
            <person name="Xiao L."/>
        </authorList>
    </citation>
    <scope>NUCLEOTIDE SEQUENCE [LARGE SCALE GENOMIC DNA]</scope>
    <source>
        <strain evidence="1">30847</strain>
    </source>
</reference>
<accession>A0A1J4MVB2</accession>
<dbReference type="EMBL" id="LRBS01000010">
    <property type="protein sequence ID" value="OII78070.1"/>
    <property type="molecule type" value="Genomic_DNA"/>
</dbReference>